<evidence type="ECO:0000313" key="2">
    <source>
        <dbReference type="Proteomes" id="UP001055879"/>
    </source>
</evidence>
<protein>
    <submittedName>
        <fullName evidence="1">Uncharacterized protein</fullName>
    </submittedName>
</protein>
<accession>A0ACB9FLT6</accession>
<keyword evidence="2" id="KW-1185">Reference proteome</keyword>
<proteinExistence type="predicted"/>
<gene>
    <name evidence="1" type="ORF">L6452_02702</name>
</gene>
<organism evidence="1 2">
    <name type="scientific">Arctium lappa</name>
    <name type="common">Greater burdock</name>
    <name type="synonym">Lappa major</name>
    <dbReference type="NCBI Taxonomy" id="4217"/>
    <lineage>
        <taxon>Eukaryota</taxon>
        <taxon>Viridiplantae</taxon>
        <taxon>Streptophyta</taxon>
        <taxon>Embryophyta</taxon>
        <taxon>Tracheophyta</taxon>
        <taxon>Spermatophyta</taxon>
        <taxon>Magnoliopsida</taxon>
        <taxon>eudicotyledons</taxon>
        <taxon>Gunneridae</taxon>
        <taxon>Pentapetalae</taxon>
        <taxon>asterids</taxon>
        <taxon>campanulids</taxon>
        <taxon>Asterales</taxon>
        <taxon>Asteraceae</taxon>
        <taxon>Carduoideae</taxon>
        <taxon>Cardueae</taxon>
        <taxon>Arctiinae</taxon>
        <taxon>Arctium</taxon>
    </lineage>
</organism>
<reference evidence="2" key="1">
    <citation type="journal article" date="2022" name="Mol. Ecol. Resour.">
        <title>The genomes of chicory, endive, great burdock and yacon provide insights into Asteraceae palaeo-polyploidization history and plant inulin production.</title>
        <authorList>
            <person name="Fan W."/>
            <person name="Wang S."/>
            <person name="Wang H."/>
            <person name="Wang A."/>
            <person name="Jiang F."/>
            <person name="Liu H."/>
            <person name="Zhao H."/>
            <person name="Xu D."/>
            <person name="Zhang Y."/>
        </authorList>
    </citation>
    <scope>NUCLEOTIDE SEQUENCE [LARGE SCALE GENOMIC DNA]</scope>
    <source>
        <strain evidence="2">cv. Niubang</strain>
    </source>
</reference>
<name>A0ACB9FLT6_ARCLA</name>
<reference evidence="1 2" key="2">
    <citation type="journal article" date="2022" name="Mol. Ecol. Resour.">
        <title>The genomes of chicory, endive, great burdock and yacon provide insights into Asteraceae paleo-polyploidization history and plant inulin production.</title>
        <authorList>
            <person name="Fan W."/>
            <person name="Wang S."/>
            <person name="Wang H."/>
            <person name="Wang A."/>
            <person name="Jiang F."/>
            <person name="Liu H."/>
            <person name="Zhao H."/>
            <person name="Xu D."/>
            <person name="Zhang Y."/>
        </authorList>
    </citation>
    <scope>NUCLEOTIDE SEQUENCE [LARGE SCALE GENOMIC DNA]</scope>
    <source>
        <strain evidence="2">cv. Niubang</strain>
    </source>
</reference>
<sequence length="75" mass="8177">MSSKEVGRTDAHDALSDEDDDDVDYDPEGPPATPSKPLLTSHDHATPPWATRLLEAVQTVTTKVDLIAQHLEDRG</sequence>
<evidence type="ECO:0000313" key="1">
    <source>
        <dbReference type="EMBL" id="KAI3771537.1"/>
    </source>
</evidence>
<dbReference type="Proteomes" id="UP001055879">
    <property type="component" value="Linkage Group LG01"/>
</dbReference>
<dbReference type="EMBL" id="CM042047">
    <property type="protein sequence ID" value="KAI3771537.1"/>
    <property type="molecule type" value="Genomic_DNA"/>
</dbReference>
<comment type="caution">
    <text evidence="1">The sequence shown here is derived from an EMBL/GenBank/DDBJ whole genome shotgun (WGS) entry which is preliminary data.</text>
</comment>